<name>A0A1H6HGL7_MAGFU</name>
<reference evidence="4" key="1">
    <citation type="submission" date="2016-10" db="EMBL/GenBank/DDBJ databases">
        <authorList>
            <person name="Varghese N."/>
            <person name="Submissions S."/>
        </authorList>
    </citation>
    <scope>NUCLEOTIDE SEQUENCE [LARGE SCALE GENOMIC DNA]</scope>
    <source>
        <strain evidence="4">DSM 13234</strain>
    </source>
</reference>
<dbReference type="PROSITE" id="PS51123">
    <property type="entry name" value="OMPA_2"/>
    <property type="match status" value="1"/>
</dbReference>
<dbReference type="AlphaFoldDB" id="A0A1H6HGL7"/>
<dbReference type="InterPro" id="IPR006665">
    <property type="entry name" value="OmpA-like"/>
</dbReference>
<protein>
    <submittedName>
        <fullName evidence="3">OmpA family protein</fullName>
    </submittedName>
</protein>
<evidence type="ECO:0000313" key="4">
    <source>
        <dbReference type="Proteomes" id="UP000182983"/>
    </source>
</evidence>
<dbReference type="Gene3D" id="3.30.1330.60">
    <property type="entry name" value="OmpA-like domain"/>
    <property type="match status" value="1"/>
</dbReference>
<evidence type="ECO:0000313" key="3">
    <source>
        <dbReference type="EMBL" id="SEH33395.1"/>
    </source>
</evidence>
<proteinExistence type="predicted"/>
<dbReference type="GO" id="GO:0016020">
    <property type="term" value="C:membrane"/>
    <property type="evidence" value="ECO:0007669"/>
    <property type="project" value="UniProtKB-UniRule"/>
</dbReference>
<sequence length="78" mass="8343">MKKVSGKITIVGHVDNVAPKKGTTNAKVALSRATFVSEHLQKHGIDAARIVIQPLPDSEPMERVAIITVEKTAKTAAK</sequence>
<dbReference type="Proteomes" id="UP000182983">
    <property type="component" value="Unassembled WGS sequence"/>
</dbReference>
<gene>
    <name evidence="3" type="ORF">SAMN04244559_01368</name>
</gene>
<feature type="domain" description="OmpA-like" evidence="2">
    <location>
        <begin position="1"/>
        <end position="78"/>
    </location>
</feature>
<dbReference type="SUPFAM" id="SSF103088">
    <property type="entry name" value="OmpA-like"/>
    <property type="match status" value="1"/>
</dbReference>
<dbReference type="InterPro" id="IPR036737">
    <property type="entry name" value="OmpA-like_sf"/>
</dbReference>
<accession>A0A1H6HGL7</accession>
<evidence type="ECO:0000259" key="2">
    <source>
        <dbReference type="PROSITE" id="PS51123"/>
    </source>
</evidence>
<keyword evidence="1" id="KW-0472">Membrane</keyword>
<organism evidence="3 4">
    <name type="scientific">Magnetospirillum fulvum</name>
    <name type="common">Rhodospirillum fulvum</name>
    <dbReference type="NCBI Taxonomy" id="1082"/>
    <lineage>
        <taxon>Bacteria</taxon>
        <taxon>Pseudomonadati</taxon>
        <taxon>Pseudomonadota</taxon>
        <taxon>Alphaproteobacteria</taxon>
        <taxon>Rhodospirillales</taxon>
        <taxon>Rhodospirillaceae</taxon>
        <taxon>Magnetospirillum</taxon>
    </lineage>
</organism>
<dbReference type="EMBL" id="FNWO01000005">
    <property type="protein sequence ID" value="SEH33395.1"/>
    <property type="molecule type" value="Genomic_DNA"/>
</dbReference>
<keyword evidence="4" id="KW-1185">Reference proteome</keyword>
<dbReference type="Pfam" id="PF00691">
    <property type="entry name" value="OmpA"/>
    <property type="match status" value="1"/>
</dbReference>
<evidence type="ECO:0000256" key="1">
    <source>
        <dbReference type="PROSITE-ProRule" id="PRU00473"/>
    </source>
</evidence>